<name>A0A811SJJ8_9POAL</name>
<accession>A0A811SJJ8</accession>
<organism evidence="1 2">
    <name type="scientific">Miscanthus lutarioriparius</name>
    <dbReference type="NCBI Taxonomy" id="422564"/>
    <lineage>
        <taxon>Eukaryota</taxon>
        <taxon>Viridiplantae</taxon>
        <taxon>Streptophyta</taxon>
        <taxon>Embryophyta</taxon>
        <taxon>Tracheophyta</taxon>
        <taxon>Spermatophyta</taxon>
        <taxon>Magnoliopsida</taxon>
        <taxon>Liliopsida</taxon>
        <taxon>Poales</taxon>
        <taxon>Poaceae</taxon>
        <taxon>PACMAD clade</taxon>
        <taxon>Panicoideae</taxon>
        <taxon>Andropogonodae</taxon>
        <taxon>Andropogoneae</taxon>
        <taxon>Saccharinae</taxon>
        <taxon>Miscanthus</taxon>
    </lineage>
</organism>
<reference evidence="1" key="1">
    <citation type="submission" date="2020-10" db="EMBL/GenBank/DDBJ databases">
        <authorList>
            <person name="Han B."/>
            <person name="Lu T."/>
            <person name="Zhao Q."/>
            <person name="Huang X."/>
            <person name="Zhao Y."/>
        </authorList>
    </citation>
    <scope>NUCLEOTIDE SEQUENCE</scope>
</reference>
<proteinExistence type="predicted"/>
<evidence type="ECO:0000313" key="2">
    <source>
        <dbReference type="Proteomes" id="UP000604825"/>
    </source>
</evidence>
<evidence type="ECO:0000313" key="1">
    <source>
        <dbReference type="EMBL" id="CAD6342356.1"/>
    </source>
</evidence>
<gene>
    <name evidence="1" type="ORF">NCGR_LOCUS66454</name>
</gene>
<dbReference type="Proteomes" id="UP000604825">
    <property type="component" value="Unassembled WGS sequence"/>
</dbReference>
<sequence length="93" mass="10086">MASLLVQYTGGSGQSAAAVKQLLSRLRCSWRRRAARPRRSAVSFAYDLHSATPRTSTTAWPSQPESEVLFCTRSSESEATAAASVYGSSLMRD</sequence>
<comment type="caution">
    <text evidence="1">The sequence shown here is derived from an EMBL/GenBank/DDBJ whole genome shotgun (WGS) entry which is preliminary data.</text>
</comment>
<protein>
    <submittedName>
        <fullName evidence="1">Uncharacterized protein</fullName>
    </submittedName>
</protein>
<keyword evidence="2" id="KW-1185">Reference proteome</keyword>
<dbReference type="EMBL" id="CAJGYO010000467">
    <property type="protein sequence ID" value="CAD6342356.1"/>
    <property type="molecule type" value="Genomic_DNA"/>
</dbReference>
<dbReference type="AlphaFoldDB" id="A0A811SJJ8"/>